<dbReference type="Pfam" id="PF00581">
    <property type="entry name" value="Rhodanese"/>
    <property type="match status" value="1"/>
</dbReference>
<dbReference type="PROSITE" id="PS50206">
    <property type="entry name" value="RHODANESE_3"/>
    <property type="match status" value="1"/>
</dbReference>
<dbReference type="OrthoDB" id="9800872at2"/>
<evidence type="ECO:0000313" key="3">
    <source>
        <dbReference type="Proteomes" id="UP000319557"/>
    </source>
</evidence>
<dbReference type="PANTHER" id="PTHR43031">
    <property type="entry name" value="FAD-DEPENDENT OXIDOREDUCTASE"/>
    <property type="match status" value="1"/>
</dbReference>
<dbReference type="InterPro" id="IPR036873">
    <property type="entry name" value="Rhodanese-like_dom_sf"/>
</dbReference>
<keyword evidence="2" id="KW-0548">Nucleotidyltransferase</keyword>
<accession>A0A517LZT6</accession>
<dbReference type="SUPFAM" id="SSF52821">
    <property type="entry name" value="Rhodanese/Cell cycle control phosphatase"/>
    <property type="match status" value="1"/>
</dbReference>
<dbReference type="EMBL" id="CP036261">
    <property type="protein sequence ID" value="QDS88130.1"/>
    <property type="molecule type" value="Genomic_DNA"/>
</dbReference>
<feature type="domain" description="Rhodanese" evidence="1">
    <location>
        <begin position="2"/>
        <end position="63"/>
    </location>
</feature>
<dbReference type="GO" id="GO:0016779">
    <property type="term" value="F:nucleotidyltransferase activity"/>
    <property type="evidence" value="ECO:0007669"/>
    <property type="project" value="UniProtKB-KW"/>
</dbReference>
<organism evidence="2 3">
    <name type="scientific">Rosistilla ulvae</name>
    <dbReference type="NCBI Taxonomy" id="1930277"/>
    <lineage>
        <taxon>Bacteria</taxon>
        <taxon>Pseudomonadati</taxon>
        <taxon>Planctomycetota</taxon>
        <taxon>Planctomycetia</taxon>
        <taxon>Pirellulales</taxon>
        <taxon>Pirellulaceae</taxon>
        <taxon>Rosistilla</taxon>
    </lineage>
</organism>
<name>A0A517LZT6_9BACT</name>
<proteinExistence type="predicted"/>
<keyword evidence="2" id="KW-0808">Transferase</keyword>
<gene>
    <name evidence="2" type="primary">moeZ_3</name>
    <name evidence="2" type="ORF">EC9_23170</name>
</gene>
<protein>
    <submittedName>
        <fullName evidence="2">Putative adenylyltransferase/sulfurtransferase MoeZ</fullName>
    </submittedName>
</protein>
<dbReference type="RefSeq" id="WP_145345095.1">
    <property type="nucleotide sequence ID" value="NZ_CP036261.1"/>
</dbReference>
<dbReference type="Gene3D" id="3.40.250.10">
    <property type="entry name" value="Rhodanese-like domain"/>
    <property type="match status" value="1"/>
</dbReference>
<dbReference type="KEGG" id="ruv:EC9_23170"/>
<dbReference type="AlphaFoldDB" id="A0A517LZT6"/>
<reference evidence="2 3" key="1">
    <citation type="submission" date="2019-02" db="EMBL/GenBank/DDBJ databases">
        <title>Deep-cultivation of Planctomycetes and their phenomic and genomic characterization uncovers novel biology.</title>
        <authorList>
            <person name="Wiegand S."/>
            <person name="Jogler M."/>
            <person name="Boedeker C."/>
            <person name="Pinto D."/>
            <person name="Vollmers J."/>
            <person name="Rivas-Marin E."/>
            <person name="Kohn T."/>
            <person name="Peeters S.H."/>
            <person name="Heuer A."/>
            <person name="Rast P."/>
            <person name="Oberbeckmann S."/>
            <person name="Bunk B."/>
            <person name="Jeske O."/>
            <person name="Meyerdierks A."/>
            <person name="Storesund J.E."/>
            <person name="Kallscheuer N."/>
            <person name="Luecker S."/>
            <person name="Lage O.M."/>
            <person name="Pohl T."/>
            <person name="Merkel B.J."/>
            <person name="Hornburger P."/>
            <person name="Mueller R.-W."/>
            <person name="Bruemmer F."/>
            <person name="Labrenz M."/>
            <person name="Spormann A.M."/>
            <person name="Op den Camp H."/>
            <person name="Overmann J."/>
            <person name="Amann R."/>
            <person name="Jetten M.S.M."/>
            <person name="Mascher T."/>
            <person name="Medema M.H."/>
            <person name="Devos D.P."/>
            <person name="Kaster A.-K."/>
            <person name="Ovreas L."/>
            <person name="Rohde M."/>
            <person name="Galperin M.Y."/>
            <person name="Jogler C."/>
        </authorList>
    </citation>
    <scope>NUCLEOTIDE SEQUENCE [LARGE SCALE GENOMIC DNA]</scope>
    <source>
        <strain evidence="2 3">EC9</strain>
    </source>
</reference>
<dbReference type="PANTHER" id="PTHR43031:SF1">
    <property type="entry name" value="PYRIDINE NUCLEOTIDE-DISULPHIDE OXIDOREDUCTASE"/>
    <property type="match status" value="1"/>
</dbReference>
<keyword evidence="3" id="KW-1185">Reference proteome</keyword>
<evidence type="ECO:0000313" key="2">
    <source>
        <dbReference type="EMBL" id="QDS88130.1"/>
    </source>
</evidence>
<dbReference type="Proteomes" id="UP000319557">
    <property type="component" value="Chromosome"/>
</dbReference>
<evidence type="ECO:0000259" key="1">
    <source>
        <dbReference type="PROSITE" id="PS50206"/>
    </source>
</evidence>
<dbReference type="InterPro" id="IPR001763">
    <property type="entry name" value="Rhodanese-like_dom"/>
</dbReference>
<sequence>MPLGQLADRLDELPRDKPLIVHCKLGGRSVTAVELLQRSGFENVVSLDGGILAWAQRIDSSMPTY</sequence>
<dbReference type="InterPro" id="IPR050229">
    <property type="entry name" value="GlpE_sulfurtransferase"/>
</dbReference>
<dbReference type="CDD" id="cd00158">
    <property type="entry name" value="RHOD"/>
    <property type="match status" value="1"/>
</dbReference>